<protein>
    <submittedName>
        <fullName evidence="6">Lipoprotein releasing system ATP-binding protein LolD</fullName>
    </submittedName>
</protein>
<dbReference type="FunFam" id="3.40.50.300:FF:000032">
    <property type="entry name" value="Export ABC transporter ATP-binding protein"/>
    <property type="match status" value="1"/>
</dbReference>
<dbReference type="STRING" id="394096.DB31_2595"/>
<evidence type="ECO:0000313" key="6">
    <source>
        <dbReference type="EMBL" id="KFE63477.1"/>
    </source>
</evidence>
<dbReference type="InterPro" id="IPR027417">
    <property type="entry name" value="P-loop_NTPase"/>
</dbReference>
<dbReference type="RefSeq" id="WP_044195760.1">
    <property type="nucleotide sequence ID" value="NZ_JMCB01000017.1"/>
</dbReference>
<evidence type="ECO:0000256" key="3">
    <source>
        <dbReference type="ARBA" id="ARBA00022840"/>
    </source>
</evidence>
<dbReference type="SUPFAM" id="SSF52540">
    <property type="entry name" value="P-loop containing nucleoside triphosphate hydrolases"/>
    <property type="match status" value="1"/>
</dbReference>
<evidence type="ECO:0000313" key="7">
    <source>
        <dbReference type="Proteomes" id="UP000028725"/>
    </source>
</evidence>
<dbReference type="GO" id="GO:0016887">
    <property type="term" value="F:ATP hydrolysis activity"/>
    <property type="evidence" value="ECO:0007669"/>
    <property type="project" value="InterPro"/>
</dbReference>
<dbReference type="Pfam" id="PF00005">
    <property type="entry name" value="ABC_tran"/>
    <property type="match status" value="1"/>
</dbReference>
<comment type="caution">
    <text evidence="6">The sequence shown here is derived from an EMBL/GenBank/DDBJ whole genome shotgun (WGS) entry which is preliminary data.</text>
</comment>
<dbReference type="OrthoDB" id="9809450at2"/>
<dbReference type="InterPro" id="IPR017871">
    <property type="entry name" value="ABC_transporter-like_CS"/>
</dbReference>
<proteinExistence type="inferred from homology"/>
<dbReference type="GO" id="GO:0005524">
    <property type="term" value="F:ATP binding"/>
    <property type="evidence" value="ECO:0007669"/>
    <property type="project" value="UniProtKB-KW"/>
</dbReference>
<dbReference type="InterPro" id="IPR003439">
    <property type="entry name" value="ABC_transporter-like_ATP-bd"/>
</dbReference>
<keyword evidence="7" id="KW-1185">Reference proteome</keyword>
<dbReference type="PROSITE" id="PS00211">
    <property type="entry name" value="ABC_TRANSPORTER_1"/>
    <property type="match status" value="1"/>
</dbReference>
<dbReference type="GO" id="GO:0098796">
    <property type="term" value="C:membrane protein complex"/>
    <property type="evidence" value="ECO:0007669"/>
    <property type="project" value="UniProtKB-ARBA"/>
</dbReference>
<evidence type="ECO:0000256" key="1">
    <source>
        <dbReference type="ARBA" id="ARBA00022448"/>
    </source>
</evidence>
<organism evidence="6 7">
    <name type="scientific">Hyalangium minutum</name>
    <dbReference type="NCBI Taxonomy" id="394096"/>
    <lineage>
        <taxon>Bacteria</taxon>
        <taxon>Pseudomonadati</taxon>
        <taxon>Myxococcota</taxon>
        <taxon>Myxococcia</taxon>
        <taxon>Myxococcales</taxon>
        <taxon>Cystobacterineae</taxon>
        <taxon>Archangiaceae</taxon>
        <taxon>Hyalangium</taxon>
    </lineage>
</organism>
<dbReference type="InterPro" id="IPR015854">
    <property type="entry name" value="ABC_transpr_LolD-like"/>
</dbReference>
<name>A0A085W714_9BACT</name>
<dbReference type="PATRIC" id="fig|394096.3.peg.6927"/>
<dbReference type="CDD" id="cd03255">
    <property type="entry name" value="ABC_MJ0796_LolCDE_FtsE"/>
    <property type="match status" value="1"/>
</dbReference>
<comment type="similarity">
    <text evidence="4">Belongs to the ABC transporter superfamily. Macrolide exporter (TC 3.A.1.122) family.</text>
</comment>
<keyword evidence="3 6" id="KW-0067">ATP-binding</keyword>
<evidence type="ECO:0000256" key="2">
    <source>
        <dbReference type="ARBA" id="ARBA00022741"/>
    </source>
</evidence>
<accession>A0A085W714</accession>
<dbReference type="AlphaFoldDB" id="A0A085W714"/>
<evidence type="ECO:0000256" key="4">
    <source>
        <dbReference type="ARBA" id="ARBA00038388"/>
    </source>
</evidence>
<dbReference type="PANTHER" id="PTHR24220:SF689">
    <property type="entry name" value="LIPOPROTEIN-RELEASING SYSTEM ATP-BINDING PROTEIN LOLD"/>
    <property type="match status" value="1"/>
</dbReference>
<evidence type="ECO:0000259" key="5">
    <source>
        <dbReference type="PROSITE" id="PS50893"/>
    </source>
</evidence>
<reference evidence="6 7" key="1">
    <citation type="submission" date="2014-04" db="EMBL/GenBank/DDBJ databases">
        <title>Genome assembly of Hyalangium minutum DSM 14724.</title>
        <authorList>
            <person name="Sharma G."/>
            <person name="Subramanian S."/>
        </authorList>
    </citation>
    <scope>NUCLEOTIDE SEQUENCE [LARGE SCALE GENOMIC DNA]</scope>
    <source>
        <strain evidence="6 7">DSM 14724</strain>
    </source>
</reference>
<dbReference type="InterPro" id="IPR003593">
    <property type="entry name" value="AAA+_ATPase"/>
</dbReference>
<dbReference type="GO" id="GO:0044874">
    <property type="term" value="P:lipoprotein localization to outer membrane"/>
    <property type="evidence" value="ECO:0007669"/>
    <property type="project" value="TreeGrafter"/>
</dbReference>
<keyword evidence="6" id="KW-0449">Lipoprotein</keyword>
<keyword evidence="1" id="KW-0813">Transport</keyword>
<dbReference type="SMART" id="SM00382">
    <property type="entry name" value="AAA"/>
    <property type="match status" value="1"/>
</dbReference>
<sequence length="231" mass="25261">MAEPVLQLRGVTKDYGEEVVTRVLFGVDLTLRPGEFAALVGPSGSGKSTLLNLIGLLDRPTEGQVLIQGQDTSKLDDDGLARMRARSLGFIFQFHHLLGAFTAVENVMMPLLADQGYPTPEMRERALALLRAVGLGERAESPPSKLSGGQQQRVAIARALVTSPRLVLADEPTGNLDTGTSVQVFELLRRFNVEQGTSFLIVTHDPRLAERCDRIIEIVDGRIRRDEPVAH</sequence>
<dbReference type="PANTHER" id="PTHR24220">
    <property type="entry name" value="IMPORT ATP-BINDING PROTEIN"/>
    <property type="match status" value="1"/>
</dbReference>
<dbReference type="EMBL" id="JMCB01000017">
    <property type="protein sequence ID" value="KFE63477.1"/>
    <property type="molecule type" value="Genomic_DNA"/>
</dbReference>
<feature type="domain" description="ABC transporter" evidence="5">
    <location>
        <begin position="6"/>
        <end position="229"/>
    </location>
</feature>
<dbReference type="InterPro" id="IPR017911">
    <property type="entry name" value="MacB-like_ATP-bd"/>
</dbReference>
<gene>
    <name evidence="6" type="ORF">DB31_2595</name>
</gene>
<dbReference type="GO" id="GO:0022857">
    <property type="term" value="F:transmembrane transporter activity"/>
    <property type="evidence" value="ECO:0007669"/>
    <property type="project" value="UniProtKB-ARBA"/>
</dbReference>
<dbReference type="Proteomes" id="UP000028725">
    <property type="component" value="Unassembled WGS sequence"/>
</dbReference>
<dbReference type="GO" id="GO:0089705">
    <property type="term" value="P:protein localization to outer membrane"/>
    <property type="evidence" value="ECO:0007669"/>
    <property type="project" value="TreeGrafter"/>
</dbReference>
<dbReference type="PROSITE" id="PS50893">
    <property type="entry name" value="ABC_TRANSPORTER_2"/>
    <property type="match status" value="1"/>
</dbReference>
<keyword evidence="2" id="KW-0547">Nucleotide-binding</keyword>
<dbReference type="Gene3D" id="3.40.50.300">
    <property type="entry name" value="P-loop containing nucleotide triphosphate hydrolases"/>
    <property type="match status" value="1"/>
</dbReference>
<dbReference type="GO" id="GO:0005886">
    <property type="term" value="C:plasma membrane"/>
    <property type="evidence" value="ECO:0007669"/>
    <property type="project" value="TreeGrafter"/>
</dbReference>